<evidence type="ECO:0000313" key="2">
    <source>
        <dbReference type="Proteomes" id="UP000410492"/>
    </source>
</evidence>
<dbReference type="PANTHER" id="PTHR33332">
    <property type="entry name" value="REVERSE TRANSCRIPTASE DOMAIN-CONTAINING PROTEIN"/>
    <property type="match status" value="1"/>
</dbReference>
<keyword evidence="2" id="KW-1185">Reference proteome</keyword>
<name>A0A653BLM6_CALMS</name>
<dbReference type="Proteomes" id="UP000410492">
    <property type="component" value="Unassembled WGS sequence"/>
</dbReference>
<dbReference type="EMBL" id="CAACVG010002432">
    <property type="protein sequence ID" value="VEN36462.1"/>
    <property type="molecule type" value="Genomic_DNA"/>
</dbReference>
<evidence type="ECO:0000313" key="1">
    <source>
        <dbReference type="EMBL" id="VEN36462.1"/>
    </source>
</evidence>
<gene>
    <name evidence="1" type="ORF">CALMAC_LOCUS2076</name>
</gene>
<reference evidence="1 2" key="1">
    <citation type="submission" date="2019-01" db="EMBL/GenBank/DDBJ databases">
        <authorList>
            <person name="Sayadi A."/>
        </authorList>
    </citation>
    <scope>NUCLEOTIDE SEQUENCE [LARGE SCALE GENOMIC DNA]</scope>
</reference>
<dbReference type="AlphaFoldDB" id="A0A653BLM6"/>
<accession>A0A653BLM6</accession>
<dbReference type="OrthoDB" id="6768507at2759"/>
<sequence>MISPLSNAEAKYTLFADDTTISVKADTLHQATHLLHEVETVAKHWFAANKLVLNEEKTERIVFSLRDCGAINGELTNIRFLGVTIDPTLKWNVHIDNISTRLTKAIYLLRSLSNCVSQTVLKTSYHAVFHSIMTYGILVWGHSTHVSRLFNLQRKAIRAMAGLGFREDCRKAFKNYNILTLPSHYIFANLMYIKEHEQLYKVHGEVHSYDTRQRNMLTTTYHRLKRCQDGPGYLSAKLFNALPIEIRNLEYSKFKSAVKTFLTINCFYSLDEYFNYKF</sequence>
<organism evidence="1 2">
    <name type="scientific">Callosobruchus maculatus</name>
    <name type="common">Southern cowpea weevil</name>
    <name type="synonym">Pulse bruchid</name>
    <dbReference type="NCBI Taxonomy" id="64391"/>
    <lineage>
        <taxon>Eukaryota</taxon>
        <taxon>Metazoa</taxon>
        <taxon>Ecdysozoa</taxon>
        <taxon>Arthropoda</taxon>
        <taxon>Hexapoda</taxon>
        <taxon>Insecta</taxon>
        <taxon>Pterygota</taxon>
        <taxon>Neoptera</taxon>
        <taxon>Endopterygota</taxon>
        <taxon>Coleoptera</taxon>
        <taxon>Polyphaga</taxon>
        <taxon>Cucujiformia</taxon>
        <taxon>Chrysomeloidea</taxon>
        <taxon>Chrysomelidae</taxon>
        <taxon>Bruchinae</taxon>
        <taxon>Bruchini</taxon>
        <taxon>Callosobruchus</taxon>
    </lineage>
</organism>
<proteinExistence type="predicted"/>
<protein>
    <submittedName>
        <fullName evidence="1">Uncharacterized protein</fullName>
    </submittedName>
</protein>